<dbReference type="PANTHER" id="PTHR45655:SF13">
    <property type="entry name" value="SOLUBLE GUANYLATE CYCLASE GCY-32-RELATED"/>
    <property type="match status" value="1"/>
</dbReference>
<feature type="domain" description="Heme NO-binding" evidence="1">
    <location>
        <begin position="2"/>
        <end position="160"/>
    </location>
</feature>
<sequence length="174" mass="20048">MKGVIAIAMRDMVIDKFGREKWEEGLARAGINKEPMLLPISDIEDSVVLKIVSALCDVLHLSQEKLADEFGDYWVNIYSQKIYASYYMGCNNAKQFLLKMDNVHVITTKNMLGAHPPRFDYEWEDEKTLIMHYKSSRNLIDFLMGLIKGVGKFYGENLKVLKIGTDKVKIEFPY</sequence>
<dbReference type="AlphaFoldDB" id="A0A660SBF2"/>
<dbReference type="InterPro" id="IPR038158">
    <property type="entry name" value="H-NOX_domain_sf"/>
</dbReference>
<proteinExistence type="predicted"/>
<dbReference type="EMBL" id="QNBC01000027">
    <property type="protein sequence ID" value="RKX67042.1"/>
    <property type="molecule type" value="Genomic_DNA"/>
</dbReference>
<evidence type="ECO:0000313" key="2">
    <source>
        <dbReference type="EMBL" id="RKX67042.1"/>
    </source>
</evidence>
<dbReference type="PANTHER" id="PTHR45655">
    <property type="entry name" value="GUANYLATE CYCLASE SOLUBLE SUBUNIT BETA-2"/>
    <property type="match status" value="1"/>
</dbReference>
<name>A0A660SBF2_UNCT6</name>
<comment type="caution">
    <text evidence="2">The sequence shown here is derived from an EMBL/GenBank/DDBJ whole genome shotgun (WGS) entry which is preliminary data.</text>
</comment>
<accession>A0A660SBF2</accession>
<dbReference type="GO" id="GO:0020037">
    <property type="term" value="F:heme binding"/>
    <property type="evidence" value="ECO:0007669"/>
    <property type="project" value="InterPro"/>
</dbReference>
<dbReference type="InterPro" id="IPR011644">
    <property type="entry name" value="Heme_NO-bd"/>
</dbReference>
<protein>
    <recommendedName>
        <fullName evidence="1">Heme NO-binding domain-containing protein</fullName>
    </recommendedName>
</protein>
<reference evidence="2 3" key="1">
    <citation type="submission" date="2018-06" db="EMBL/GenBank/DDBJ databases">
        <title>Extensive metabolic versatility and redundancy in microbially diverse, dynamic hydrothermal sediments.</title>
        <authorList>
            <person name="Dombrowski N."/>
            <person name="Teske A."/>
            <person name="Baker B.J."/>
        </authorList>
    </citation>
    <scope>NUCLEOTIDE SEQUENCE [LARGE SCALE GENOMIC DNA]</scope>
    <source>
        <strain evidence="2">B35_G9</strain>
    </source>
</reference>
<evidence type="ECO:0000259" key="1">
    <source>
        <dbReference type="Pfam" id="PF07700"/>
    </source>
</evidence>
<dbReference type="Gene3D" id="3.90.1520.10">
    <property type="entry name" value="H-NOX domain"/>
    <property type="match status" value="1"/>
</dbReference>
<dbReference type="InterPro" id="IPR024096">
    <property type="entry name" value="NO_sig/Golgi_transp_ligand-bd"/>
</dbReference>
<dbReference type="SUPFAM" id="SSF111126">
    <property type="entry name" value="Ligand-binding domain in the NO signalling and Golgi transport"/>
    <property type="match status" value="1"/>
</dbReference>
<organism evidence="2 3">
    <name type="scientific">candidate division TA06 bacterium</name>
    <dbReference type="NCBI Taxonomy" id="2250710"/>
    <lineage>
        <taxon>Bacteria</taxon>
        <taxon>Bacteria division TA06</taxon>
    </lineage>
</organism>
<dbReference type="Proteomes" id="UP000282321">
    <property type="component" value="Unassembled WGS sequence"/>
</dbReference>
<gene>
    <name evidence="2" type="ORF">DRP44_02960</name>
</gene>
<evidence type="ECO:0000313" key="3">
    <source>
        <dbReference type="Proteomes" id="UP000282321"/>
    </source>
</evidence>
<dbReference type="Pfam" id="PF07700">
    <property type="entry name" value="HNOB"/>
    <property type="match status" value="1"/>
</dbReference>